<keyword evidence="5" id="KW-0677">Repeat</keyword>
<dbReference type="InterPro" id="IPR001611">
    <property type="entry name" value="Leu-rich_rpt"/>
</dbReference>
<evidence type="ECO:0000256" key="10">
    <source>
        <dbReference type="ARBA" id="ARBA00023170"/>
    </source>
</evidence>
<reference evidence="14 15" key="1">
    <citation type="journal article" date="2017" name="Front. Genet.">
        <title>Draft sequencing of the heterozygous diploid genome of Satsuma (Citrus unshiu Marc.) using a hybrid assembly approach.</title>
        <authorList>
            <person name="Shimizu T."/>
            <person name="Tanizawa Y."/>
            <person name="Mochizuki T."/>
            <person name="Nagasaki H."/>
            <person name="Yoshioka T."/>
            <person name="Toyoda A."/>
            <person name="Fujiyama A."/>
            <person name="Kaminuma E."/>
            <person name="Nakamura Y."/>
        </authorList>
    </citation>
    <scope>NUCLEOTIDE SEQUENCE [LARGE SCALE GENOMIC DNA]</scope>
    <source>
        <strain evidence="15">cv. Miyagawa wase</strain>
    </source>
</reference>
<dbReference type="InterPro" id="IPR032675">
    <property type="entry name" value="LRR_dom_sf"/>
</dbReference>
<sequence length="188" mass="20954">MRLSFFFVPMLLLQYSIASLAMTTLSNLTTDQSTLLTFKARVVDYRSVLTNNWSISYPICTWIGISCGSRHQRVTALNLSDIGLGGTIPPHLGNLTVLVSLDVSLNNFHGRLPNELGRLRRLRFISFTLNKLSGSIPTWIGILSKLQMLSLRNNSFTGPIPNSLFNLSMLEMLKAKDNILDGNIPSRI</sequence>
<dbReference type="EMBL" id="BDQV01000901">
    <property type="protein sequence ID" value="GAY68518.1"/>
    <property type="molecule type" value="Genomic_DNA"/>
</dbReference>
<evidence type="ECO:0000256" key="8">
    <source>
        <dbReference type="ARBA" id="ARBA00022989"/>
    </source>
</evidence>
<evidence type="ECO:0000256" key="11">
    <source>
        <dbReference type="ARBA" id="ARBA00023180"/>
    </source>
</evidence>
<proteinExistence type="predicted"/>
<dbReference type="PANTHER" id="PTHR48060">
    <property type="entry name" value="DNA DAMAGE-REPAIR/TOLERATION PROTEIN DRT100"/>
    <property type="match status" value="1"/>
</dbReference>
<accession>A0A2H5QV57</accession>
<evidence type="ECO:0000256" key="9">
    <source>
        <dbReference type="ARBA" id="ARBA00023136"/>
    </source>
</evidence>
<dbReference type="AlphaFoldDB" id="A0A2H5QV57"/>
<evidence type="ECO:0000256" key="5">
    <source>
        <dbReference type="ARBA" id="ARBA00022737"/>
    </source>
</evidence>
<feature type="signal peptide" evidence="12">
    <location>
        <begin position="1"/>
        <end position="18"/>
    </location>
</feature>
<dbReference type="GO" id="GO:0016020">
    <property type="term" value="C:membrane"/>
    <property type="evidence" value="ECO:0007669"/>
    <property type="project" value="UniProtKB-SubCell"/>
</dbReference>
<keyword evidence="2" id="KW-0433">Leucine-rich repeat</keyword>
<dbReference type="FunFam" id="3.80.10.10:FF:000101">
    <property type="entry name" value="LRR receptor-like serine/threonine-protein kinase ERECTA"/>
    <property type="match status" value="1"/>
</dbReference>
<dbReference type="GO" id="GO:0005524">
    <property type="term" value="F:ATP binding"/>
    <property type="evidence" value="ECO:0007669"/>
    <property type="project" value="UniProtKB-KW"/>
</dbReference>
<keyword evidence="8" id="KW-1133">Transmembrane helix</keyword>
<evidence type="ECO:0000256" key="12">
    <source>
        <dbReference type="SAM" id="SignalP"/>
    </source>
</evidence>
<keyword evidence="15" id="KW-1185">Reference proteome</keyword>
<evidence type="ECO:0000256" key="3">
    <source>
        <dbReference type="ARBA" id="ARBA00022692"/>
    </source>
</evidence>
<feature type="chain" id="PRO_5014167671" description="Leucine-rich repeat-containing N-terminal plant-type domain-containing protein" evidence="12">
    <location>
        <begin position="19"/>
        <end position="188"/>
    </location>
</feature>
<evidence type="ECO:0000256" key="6">
    <source>
        <dbReference type="ARBA" id="ARBA00022741"/>
    </source>
</evidence>
<evidence type="ECO:0000256" key="4">
    <source>
        <dbReference type="ARBA" id="ARBA00022729"/>
    </source>
</evidence>
<keyword evidence="7" id="KW-0067">ATP-binding</keyword>
<feature type="domain" description="Leucine-rich repeat-containing N-terminal plant-type" evidence="13">
    <location>
        <begin position="30"/>
        <end position="67"/>
    </location>
</feature>
<organism evidence="14 15">
    <name type="scientific">Citrus unshiu</name>
    <name type="common">Satsuma mandarin</name>
    <name type="synonym">Citrus nobilis var. unshiu</name>
    <dbReference type="NCBI Taxonomy" id="55188"/>
    <lineage>
        <taxon>Eukaryota</taxon>
        <taxon>Viridiplantae</taxon>
        <taxon>Streptophyta</taxon>
        <taxon>Embryophyta</taxon>
        <taxon>Tracheophyta</taxon>
        <taxon>Spermatophyta</taxon>
        <taxon>Magnoliopsida</taxon>
        <taxon>eudicotyledons</taxon>
        <taxon>Gunneridae</taxon>
        <taxon>Pentapetalae</taxon>
        <taxon>rosids</taxon>
        <taxon>malvids</taxon>
        <taxon>Sapindales</taxon>
        <taxon>Rutaceae</taxon>
        <taxon>Aurantioideae</taxon>
        <taxon>Citrus</taxon>
    </lineage>
</organism>
<keyword evidence="11" id="KW-0325">Glycoprotein</keyword>
<dbReference type="InterPro" id="IPR013210">
    <property type="entry name" value="LRR_N_plant-typ"/>
</dbReference>
<keyword evidence="9" id="KW-0472">Membrane</keyword>
<dbReference type="InterPro" id="IPR053211">
    <property type="entry name" value="DNA_repair-toleration"/>
</dbReference>
<protein>
    <recommendedName>
        <fullName evidence="13">Leucine-rich repeat-containing N-terminal plant-type domain-containing protein</fullName>
    </recommendedName>
</protein>
<keyword evidence="4 12" id="KW-0732">Signal</keyword>
<dbReference type="SUPFAM" id="SSF52058">
    <property type="entry name" value="L domain-like"/>
    <property type="match status" value="1"/>
</dbReference>
<dbReference type="Pfam" id="PF00560">
    <property type="entry name" value="LRR_1"/>
    <property type="match status" value="2"/>
</dbReference>
<dbReference type="Pfam" id="PF08263">
    <property type="entry name" value="LRRNT_2"/>
    <property type="match status" value="1"/>
</dbReference>
<dbReference type="Gene3D" id="3.80.10.10">
    <property type="entry name" value="Ribonuclease Inhibitor"/>
    <property type="match status" value="1"/>
</dbReference>
<comment type="caution">
    <text evidence="14">The sequence shown here is derived from an EMBL/GenBank/DDBJ whole genome shotgun (WGS) entry which is preliminary data.</text>
</comment>
<evidence type="ECO:0000256" key="2">
    <source>
        <dbReference type="ARBA" id="ARBA00022614"/>
    </source>
</evidence>
<keyword evidence="3" id="KW-0812">Transmembrane</keyword>
<keyword evidence="6" id="KW-0547">Nucleotide-binding</keyword>
<evidence type="ECO:0000259" key="13">
    <source>
        <dbReference type="Pfam" id="PF08263"/>
    </source>
</evidence>
<dbReference type="Proteomes" id="UP000236630">
    <property type="component" value="Unassembled WGS sequence"/>
</dbReference>
<keyword evidence="10" id="KW-0675">Receptor</keyword>
<evidence type="ECO:0000256" key="7">
    <source>
        <dbReference type="ARBA" id="ARBA00022840"/>
    </source>
</evidence>
<name>A0A2H5QV57_CITUN</name>
<comment type="subcellular location">
    <subcellularLocation>
        <location evidence="1">Membrane</location>
        <topology evidence="1">Single-pass type I membrane protein</topology>
    </subcellularLocation>
</comment>
<evidence type="ECO:0000313" key="15">
    <source>
        <dbReference type="Proteomes" id="UP000236630"/>
    </source>
</evidence>
<dbReference type="PANTHER" id="PTHR48060:SF21">
    <property type="entry name" value="L DOMAIN-LIKE PROTEIN"/>
    <property type="match status" value="1"/>
</dbReference>
<evidence type="ECO:0000256" key="1">
    <source>
        <dbReference type="ARBA" id="ARBA00004479"/>
    </source>
</evidence>
<dbReference type="STRING" id="55188.A0A2H5QV57"/>
<evidence type="ECO:0000313" key="14">
    <source>
        <dbReference type="EMBL" id="GAY68518.1"/>
    </source>
</evidence>
<gene>
    <name evidence="14" type="ORF">CUMW_264760</name>
</gene>